<evidence type="ECO:0000313" key="10">
    <source>
        <dbReference type="Proteomes" id="UP000000715"/>
    </source>
</evidence>
<comment type="similarity">
    <text evidence="5">Belongs to the SPATA31 family.</text>
</comment>
<feature type="compositionally biased region" description="Low complexity" evidence="6">
    <location>
        <begin position="1019"/>
        <end position="1032"/>
    </location>
</feature>
<accession>A0A8U0SM01</accession>
<feature type="region of interest" description="Disordered" evidence="6">
    <location>
        <begin position="1229"/>
        <end position="1320"/>
    </location>
</feature>
<evidence type="ECO:0000256" key="7">
    <source>
        <dbReference type="SAM" id="Phobius"/>
    </source>
</evidence>
<feature type="domain" description="SPATA31" evidence="8">
    <location>
        <begin position="423"/>
        <end position="625"/>
    </location>
</feature>
<dbReference type="GeneID" id="101689575"/>
<keyword evidence="4 7" id="KW-0472">Membrane</keyword>
<evidence type="ECO:0000256" key="3">
    <source>
        <dbReference type="ARBA" id="ARBA00022989"/>
    </source>
</evidence>
<dbReference type="RefSeq" id="XP_044943814.1">
    <property type="nucleotide sequence ID" value="XM_045087879.1"/>
</dbReference>
<feature type="region of interest" description="Disordered" evidence="6">
    <location>
        <begin position="1019"/>
        <end position="1099"/>
    </location>
</feature>
<comment type="subcellular location">
    <subcellularLocation>
        <location evidence="1">Membrane</location>
        <topology evidence="1">Single-pass membrane protein</topology>
    </subcellularLocation>
</comment>
<keyword evidence="2 7" id="KW-0812">Transmembrane</keyword>
<evidence type="ECO:0000259" key="8">
    <source>
        <dbReference type="Pfam" id="PF14650"/>
    </source>
</evidence>
<dbReference type="CTD" id="259308"/>
<dbReference type="InterPro" id="IPR039509">
    <property type="entry name" value="SPATA31"/>
</dbReference>
<feature type="domain" description="SPATA31-like" evidence="9">
    <location>
        <begin position="53"/>
        <end position="136"/>
    </location>
</feature>
<protein>
    <submittedName>
        <fullName evidence="11">Protein FAM205A</fullName>
    </submittedName>
</protein>
<dbReference type="Pfam" id="PF14650">
    <property type="entry name" value="FAM75"/>
    <property type="match status" value="1"/>
</dbReference>
<keyword evidence="3 7" id="KW-1133">Transmembrane helix</keyword>
<feature type="compositionally biased region" description="Basic and acidic residues" evidence="6">
    <location>
        <begin position="1071"/>
        <end position="1082"/>
    </location>
</feature>
<evidence type="ECO:0000256" key="5">
    <source>
        <dbReference type="ARBA" id="ARBA00035009"/>
    </source>
</evidence>
<proteinExistence type="inferred from homology"/>
<evidence type="ECO:0000256" key="6">
    <source>
        <dbReference type="SAM" id="MobiDB-lite"/>
    </source>
</evidence>
<dbReference type="Proteomes" id="UP000000715">
    <property type="component" value="Unplaced"/>
</dbReference>
<dbReference type="Pfam" id="PF15371">
    <property type="entry name" value="DUF4599"/>
    <property type="match status" value="1"/>
</dbReference>
<evidence type="ECO:0000313" key="11">
    <source>
        <dbReference type="RefSeq" id="XP_044943814.1"/>
    </source>
</evidence>
<feature type="compositionally biased region" description="Polar residues" evidence="6">
    <location>
        <begin position="972"/>
        <end position="982"/>
    </location>
</feature>
<dbReference type="InterPro" id="IPR027970">
    <property type="entry name" value="SPATA31-like"/>
</dbReference>
<evidence type="ECO:0000256" key="2">
    <source>
        <dbReference type="ARBA" id="ARBA00022692"/>
    </source>
</evidence>
<gene>
    <name evidence="11" type="primary">FAM205A</name>
</gene>
<feature type="compositionally biased region" description="Basic and acidic residues" evidence="6">
    <location>
        <begin position="1034"/>
        <end position="1063"/>
    </location>
</feature>
<dbReference type="PANTHER" id="PTHR21859:SF15">
    <property type="entry name" value="PROTEIN SPATA31F1-RELATED"/>
    <property type="match status" value="1"/>
</dbReference>
<feature type="transmembrane region" description="Helical" evidence="7">
    <location>
        <begin position="15"/>
        <end position="35"/>
    </location>
</feature>
<sequence>MLSHNVVLWDFKYPLYTYGFIFIILLIIWQVTRSYCGLRLEPKRICCQRHRRVKIRDAATRARRFCQEEAEKPWELLSVMKSQGWLPQEGSVRRVLCADTCCEICNAMALEIQQLLVGENTLISPPSSGPLQDSSCLEIVSMPTVSFDQSLQQHSLHSKALALRSTTPPVLQLVDQKSLTQSIVPSAGTVKIHDCWTEHLQLGQGFQIQEVPTDPETLCCSRLEEPRVLVNRQEMVQSSPTLDCGNQRLQPLNSQVSLQTLNGEITTLTHPMALHVVTVLPAHLPFLSPEVLRLLEVHVKKWMHFQRWGLPRRVEESLRQLMPNPPLCYQPVNNQPVSFIQKNNSKFPIEKLGTYSYQTWGSCMASQPTQAFWVSEWSIMDPEQRHHHQQIPNNMAVALHSPGLEDSSGLYAFPGYQDHDSVGHLQQKYSQLFCGLPSLHSESLVNTFLGSQSFYMNGSMSKHPLKDPFLFKELSILPLLPKTPPQSTTPSSPSSPNWVIPSDYQQPQISVPFLTLAECDALEWHLLQRQLQLQWGLPAVFQRPQHTQNPMQYRPCGKAQSPETVKTSWPVKPITVFTRELVFFPEHARRLLEFHLQRQLIHHRWGLPQKIQESIQLLLSPTDQSTLSWSSTALANMHDPQPTAIEVTEDDDPFSPITDPVSIPMPHLFEQAKAILQSHINSKCGQIQQGKVPARVYSSWQCIIPGGLQEAPFTCIPENKPLELQAATDPALQQKAMPWIPMALDQQQQASPDAVPEHPKLPQALSEGAIEKLETTLRHKYLAFLSGLPALYYVALSRAMAPAISTQAVITGMVPGPGEFPTEPLTQMISSEEQSLSPGPSFQDANETCADIEDELQVEEQVEEMIKMVNLESQAEASGPYTLKKPILAKLNFHLRKKILEIQLGIPIKARLSREQTVANSDNTSTQDSLESLENLGETLLQDLPIPPDTPRVPDPEWLHLKEQLALELKAVQQNQKQPSSREVSHGSAHWASKISQPSGDMTEAQVLCVQLEASVNSPSLEEPWSPESQSPGHSKDSAHVPMLAEKREDPGKPKLAGDHGEGDAGFAHSSTRDISHPDEAQTPKGMLLNRTPHSPWRRSRSFHLDAPCEHSTRHHPQIKLPEPPPGIPGVKVPEKNDPHSSQTKLNVFLKPARIPKNAQPVVPQASQGQLFLGQLVQGKPLQGQTLKGQVLQGQVMPVHTHKRPSLPESGLRSKMKSFLHCFNSKAKGKVHEESMSPTAGKGANTRKENAEKGLAPAKISMGQTKTERTRGDSKAQSSPTEKQEGLAFLDGPHSPDSKLRHRSRSHQLHSASVLGHPRHCPRHCPRVACATQPGNVP</sequence>
<name>A0A8U0SM01_MUSPF</name>
<dbReference type="PANTHER" id="PTHR21859">
    <property type="entry name" value="ACROSOME-SPECIFIC PROTEIN"/>
    <property type="match status" value="1"/>
</dbReference>
<reference evidence="11" key="1">
    <citation type="submission" date="2025-08" db="UniProtKB">
        <authorList>
            <consortium name="RefSeq"/>
        </authorList>
    </citation>
    <scope>IDENTIFICATION</scope>
    <source>
        <tissue evidence="11">Brain</tissue>
    </source>
</reference>
<dbReference type="OrthoDB" id="9449847at2759"/>
<organism evidence="10 11">
    <name type="scientific">Mustela putorius furo</name>
    <name type="common">European domestic ferret</name>
    <name type="synonym">Mustela furo</name>
    <dbReference type="NCBI Taxonomy" id="9669"/>
    <lineage>
        <taxon>Eukaryota</taxon>
        <taxon>Metazoa</taxon>
        <taxon>Chordata</taxon>
        <taxon>Craniata</taxon>
        <taxon>Vertebrata</taxon>
        <taxon>Euteleostomi</taxon>
        <taxon>Mammalia</taxon>
        <taxon>Eutheria</taxon>
        <taxon>Laurasiatheria</taxon>
        <taxon>Carnivora</taxon>
        <taxon>Caniformia</taxon>
        <taxon>Musteloidea</taxon>
        <taxon>Mustelidae</taxon>
        <taxon>Mustelinae</taxon>
        <taxon>Mustela</taxon>
    </lineage>
</organism>
<dbReference type="GO" id="GO:0016020">
    <property type="term" value="C:membrane"/>
    <property type="evidence" value="ECO:0007669"/>
    <property type="project" value="UniProtKB-SubCell"/>
</dbReference>
<evidence type="ECO:0000259" key="9">
    <source>
        <dbReference type="Pfam" id="PF15371"/>
    </source>
</evidence>
<keyword evidence="10" id="KW-1185">Reference proteome</keyword>
<feature type="region of interest" description="Disordered" evidence="6">
    <location>
        <begin position="971"/>
        <end position="1000"/>
    </location>
</feature>
<evidence type="ECO:0000256" key="4">
    <source>
        <dbReference type="ARBA" id="ARBA00023136"/>
    </source>
</evidence>
<evidence type="ECO:0000256" key="1">
    <source>
        <dbReference type="ARBA" id="ARBA00004167"/>
    </source>
</evidence>